<evidence type="ECO:0000256" key="5">
    <source>
        <dbReference type="ARBA" id="ARBA00022833"/>
    </source>
</evidence>
<reference evidence="12 14" key="2">
    <citation type="submission" date="2018-03" db="EMBL/GenBank/DDBJ databases">
        <authorList>
            <person name="Fogelqvist J."/>
        </authorList>
    </citation>
    <scope>NUCLEOTIDE SEQUENCE [LARGE SCALE GENOMIC DNA]</scope>
</reference>
<keyword evidence="12" id="KW-0496">Mitochondrion</keyword>
<proteinExistence type="inferred from homology"/>
<evidence type="ECO:0000313" key="14">
    <source>
        <dbReference type="Proteomes" id="UP000290189"/>
    </source>
</evidence>
<dbReference type="InterPro" id="IPR036874">
    <property type="entry name" value="Carbonic_anhydrase_sf"/>
</dbReference>
<dbReference type="EMBL" id="CDSF01000117">
    <property type="protein sequence ID" value="CEP01766.1"/>
    <property type="molecule type" value="Genomic_DNA"/>
</dbReference>
<gene>
    <name evidence="11" type="ORF">PBRA_008708</name>
    <name evidence="12" type="ORF">PLBR_LOCUS8702</name>
</gene>
<evidence type="ECO:0000256" key="7">
    <source>
        <dbReference type="ARBA" id="ARBA00031969"/>
    </source>
</evidence>
<accession>A0A0G4J3D6</accession>
<dbReference type="SUPFAM" id="SSF53056">
    <property type="entry name" value="beta-carbonic anhydrase, cab"/>
    <property type="match status" value="1"/>
</dbReference>
<geneLocation type="mitochondrion" evidence="12"/>
<dbReference type="Gene3D" id="3.40.1050.10">
    <property type="entry name" value="Carbonic anhydrase"/>
    <property type="match status" value="1"/>
</dbReference>
<sequence length="245" mass="28219">MSMTEEVLDEIERFQEVFEGNRRWVESRQSDFFERTSRTQQPRYLFIGCSDSRVPAQDITGLKTGELFVHRNIANTVIQSDVNLLSVVEFAVEHLHVRHIIVCGHSECGGVRAAMNRLDKGALSSWLGHIRDVHRLHLDELSAIDNMEARYRRLVELNVQEQCINLFKMAVIQRSLRATGFPRIHGLVYDLKHGLLRELNVDFKSFRGRYGTIYEFYDDDNESHADLDAKGNTKAMTLPSSPSMH</sequence>
<comment type="function">
    <text evidence="10">Reversible hydration of carbon dioxide.</text>
</comment>
<dbReference type="STRING" id="37360.A0A0G4J3D6"/>
<dbReference type="PANTHER" id="PTHR11002">
    <property type="entry name" value="CARBONIC ANHYDRASE"/>
    <property type="match status" value="1"/>
</dbReference>
<dbReference type="PROSITE" id="PS00705">
    <property type="entry name" value="PROK_CO2_ANHYDRASE_2"/>
    <property type="match status" value="1"/>
</dbReference>
<protein>
    <recommendedName>
        <fullName evidence="3 10">Carbonic anhydrase</fullName>
        <ecNumber evidence="2 10">4.2.1.1</ecNumber>
    </recommendedName>
    <alternativeName>
        <fullName evidence="7 10">Carbonate dehydratase</fullName>
    </alternativeName>
</protein>
<name>A0A0G4J3D6_PLABS</name>
<dbReference type="InterPro" id="IPR001765">
    <property type="entry name" value="Carbonic_anhydrase"/>
</dbReference>
<evidence type="ECO:0000256" key="10">
    <source>
        <dbReference type="RuleBase" id="RU003956"/>
    </source>
</evidence>
<dbReference type="CDD" id="cd00883">
    <property type="entry name" value="beta_CA_cladeA"/>
    <property type="match status" value="1"/>
</dbReference>
<dbReference type="EMBL" id="OVEO01000017">
    <property type="protein sequence ID" value="SPR01487.1"/>
    <property type="molecule type" value="Genomic_DNA"/>
</dbReference>
<comment type="similarity">
    <text evidence="1 10">Belongs to the beta-class carbonic anhydrase family.</text>
</comment>
<feature type="binding site" evidence="9">
    <location>
        <position position="105"/>
    </location>
    <ligand>
        <name>Zn(2+)</name>
        <dbReference type="ChEBI" id="CHEBI:29105"/>
    </ligand>
</feature>
<dbReference type="GO" id="GO:0008270">
    <property type="term" value="F:zinc ion binding"/>
    <property type="evidence" value="ECO:0007669"/>
    <property type="project" value="UniProtKB-UniRule"/>
</dbReference>
<evidence type="ECO:0000256" key="9">
    <source>
        <dbReference type="PIRSR" id="PIRSR601765-1"/>
    </source>
</evidence>
<keyword evidence="5 9" id="KW-0862">Zinc</keyword>
<dbReference type="FunFam" id="3.40.1050.10:FF:000001">
    <property type="entry name" value="Carbonic anhydrase"/>
    <property type="match status" value="1"/>
</dbReference>
<dbReference type="PANTHER" id="PTHR11002:SF76">
    <property type="entry name" value="CARBONIC ANHYDRASE"/>
    <property type="match status" value="1"/>
</dbReference>
<organism evidence="11 13">
    <name type="scientific">Plasmodiophora brassicae</name>
    <name type="common">Clubroot disease agent</name>
    <dbReference type="NCBI Taxonomy" id="37360"/>
    <lineage>
        <taxon>Eukaryota</taxon>
        <taxon>Sar</taxon>
        <taxon>Rhizaria</taxon>
        <taxon>Endomyxa</taxon>
        <taxon>Phytomyxea</taxon>
        <taxon>Plasmodiophorida</taxon>
        <taxon>Plasmodiophoridae</taxon>
        <taxon>Plasmodiophora</taxon>
    </lineage>
</organism>
<dbReference type="GO" id="GO:0015976">
    <property type="term" value="P:carbon utilization"/>
    <property type="evidence" value="ECO:0007669"/>
    <property type="project" value="InterPro"/>
</dbReference>
<evidence type="ECO:0000313" key="11">
    <source>
        <dbReference type="EMBL" id="CEP01766.1"/>
    </source>
</evidence>
<dbReference type="OrthoDB" id="10248475at2759"/>
<comment type="cofactor">
    <cofactor evidence="9">
        <name>Zn(2+)</name>
        <dbReference type="ChEBI" id="CHEBI:29105"/>
    </cofactor>
    <text evidence="9">Binds 1 zinc ion per subunit.</text>
</comment>
<feature type="binding site" evidence="9">
    <location>
        <position position="108"/>
    </location>
    <ligand>
        <name>Zn(2+)</name>
        <dbReference type="ChEBI" id="CHEBI:29105"/>
    </ligand>
</feature>
<dbReference type="Pfam" id="PF00484">
    <property type="entry name" value="Pro_CA"/>
    <property type="match status" value="1"/>
</dbReference>
<comment type="catalytic activity">
    <reaction evidence="8 10">
        <text>hydrogencarbonate + H(+) = CO2 + H2O</text>
        <dbReference type="Rhea" id="RHEA:10748"/>
        <dbReference type="ChEBI" id="CHEBI:15377"/>
        <dbReference type="ChEBI" id="CHEBI:15378"/>
        <dbReference type="ChEBI" id="CHEBI:16526"/>
        <dbReference type="ChEBI" id="CHEBI:17544"/>
        <dbReference type="EC" id="4.2.1.1"/>
    </reaction>
</comment>
<evidence type="ECO:0000256" key="3">
    <source>
        <dbReference type="ARBA" id="ARBA00014628"/>
    </source>
</evidence>
<evidence type="ECO:0000256" key="4">
    <source>
        <dbReference type="ARBA" id="ARBA00022723"/>
    </source>
</evidence>
<dbReference type="EC" id="4.2.1.1" evidence="2 10"/>
<reference evidence="11 13" key="1">
    <citation type="submission" date="2015-02" db="EMBL/GenBank/DDBJ databases">
        <authorList>
            <person name="Chooi Y.-H."/>
        </authorList>
    </citation>
    <scope>NUCLEOTIDE SEQUENCE [LARGE SCALE GENOMIC DNA]</scope>
    <source>
        <strain evidence="11">E3</strain>
    </source>
</reference>
<feature type="binding site" evidence="9">
    <location>
        <position position="51"/>
    </location>
    <ligand>
        <name>Zn(2+)</name>
        <dbReference type="ChEBI" id="CHEBI:29105"/>
    </ligand>
</feature>
<keyword evidence="4 9" id="KW-0479">Metal-binding</keyword>
<evidence type="ECO:0000313" key="12">
    <source>
        <dbReference type="EMBL" id="SPR01487.1"/>
    </source>
</evidence>
<feature type="binding site" evidence="9">
    <location>
        <position position="49"/>
    </location>
    <ligand>
        <name>Zn(2+)</name>
        <dbReference type="ChEBI" id="CHEBI:29105"/>
    </ligand>
</feature>
<dbReference type="AlphaFoldDB" id="A0A0G4J3D6"/>
<dbReference type="Proteomes" id="UP000039324">
    <property type="component" value="Unassembled WGS sequence"/>
</dbReference>
<dbReference type="InterPro" id="IPR015892">
    <property type="entry name" value="Carbonic_anhydrase_CS"/>
</dbReference>
<evidence type="ECO:0000313" key="13">
    <source>
        <dbReference type="Proteomes" id="UP000039324"/>
    </source>
</evidence>
<dbReference type="PROSITE" id="PS00704">
    <property type="entry name" value="PROK_CO2_ANHYDRASE_1"/>
    <property type="match status" value="1"/>
</dbReference>
<dbReference type="GO" id="GO:0004089">
    <property type="term" value="F:carbonate dehydratase activity"/>
    <property type="evidence" value="ECO:0007669"/>
    <property type="project" value="UniProtKB-UniRule"/>
</dbReference>
<evidence type="ECO:0000256" key="8">
    <source>
        <dbReference type="ARBA" id="ARBA00048348"/>
    </source>
</evidence>
<evidence type="ECO:0000256" key="1">
    <source>
        <dbReference type="ARBA" id="ARBA00006217"/>
    </source>
</evidence>
<dbReference type="Proteomes" id="UP000290189">
    <property type="component" value="Unassembled WGS sequence"/>
</dbReference>
<dbReference type="SMART" id="SM00947">
    <property type="entry name" value="Pro_CA"/>
    <property type="match status" value="1"/>
</dbReference>
<keyword evidence="13" id="KW-1185">Reference proteome</keyword>
<evidence type="ECO:0000256" key="6">
    <source>
        <dbReference type="ARBA" id="ARBA00023239"/>
    </source>
</evidence>
<dbReference type="OMA" id="GWVFDIH"/>
<keyword evidence="6 10" id="KW-0456">Lyase</keyword>
<evidence type="ECO:0000256" key="2">
    <source>
        <dbReference type="ARBA" id="ARBA00012925"/>
    </source>
</evidence>